<dbReference type="AlphaFoldDB" id="X1BDY7"/>
<proteinExistence type="predicted"/>
<name>X1BDY7_9ZZZZ</name>
<dbReference type="EMBL" id="BART01019550">
    <property type="protein sequence ID" value="GAG93230.1"/>
    <property type="molecule type" value="Genomic_DNA"/>
</dbReference>
<comment type="caution">
    <text evidence="1">The sequence shown here is derived from an EMBL/GenBank/DDBJ whole genome shotgun (WGS) entry which is preliminary data.</text>
</comment>
<organism evidence="1">
    <name type="scientific">marine sediment metagenome</name>
    <dbReference type="NCBI Taxonomy" id="412755"/>
    <lineage>
        <taxon>unclassified sequences</taxon>
        <taxon>metagenomes</taxon>
        <taxon>ecological metagenomes</taxon>
    </lineage>
</organism>
<sequence length="125" mass="14732">MLYGGPMLRRTYDNANDGSTVKRFFDEQRCPEIELMKAVLAAQLKDYLDGIRITEDSKKGREVRGRAKRAKAWIEDRSRHSTHYIFGFEYICKIIAIDPGRLRKKILLIQTIEDVNEIKTRYYIM</sequence>
<gene>
    <name evidence="1" type="ORF">S01H4_36544</name>
</gene>
<protein>
    <submittedName>
        <fullName evidence="1">Uncharacterized protein</fullName>
    </submittedName>
</protein>
<reference evidence="1" key="1">
    <citation type="journal article" date="2014" name="Front. Microbiol.">
        <title>High frequency of phylogenetically diverse reductive dehalogenase-homologous genes in deep subseafloor sedimentary metagenomes.</title>
        <authorList>
            <person name="Kawai M."/>
            <person name="Futagami T."/>
            <person name="Toyoda A."/>
            <person name="Takaki Y."/>
            <person name="Nishi S."/>
            <person name="Hori S."/>
            <person name="Arai W."/>
            <person name="Tsubouchi T."/>
            <person name="Morono Y."/>
            <person name="Uchiyama I."/>
            <person name="Ito T."/>
            <person name="Fujiyama A."/>
            <person name="Inagaki F."/>
            <person name="Takami H."/>
        </authorList>
    </citation>
    <scope>NUCLEOTIDE SEQUENCE</scope>
    <source>
        <strain evidence="1">Expedition CK06-06</strain>
    </source>
</reference>
<evidence type="ECO:0000313" key="1">
    <source>
        <dbReference type="EMBL" id="GAG93230.1"/>
    </source>
</evidence>
<accession>X1BDY7</accession>